<accession>A0AAW0E6X6</accession>
<organism evidence="7 8">
    <name type="scientific">Paramarasmius palmivorus</name>
    <dbReference type="NCBI Taxonomy" id="297713"/>
    <lineage>
        <taxon>Eukaryota</taxon>
        <taxon>Fungi</taxon>
        <taxon>Dikarya</taxon>
        <taxon>Basidiomycota</taxon>
        <taxon>Agaricomycotina</taxon>
        <taxon>Agaricomycetes</taxon>
        <taxon>Agaricomycetidae</taxon>
        <taxon>Agaricales</taxon>
        <taxon>Marasmiineae</taxon>
        <taxon>Marasmiaceae</taxon>
        <taxon>Paramarasmius</taxon>
    </lineage>
</organism>
<dbReference type="InterPro" id="IPR039868">
    <property type="entry name" value="ARMD3-like"/>
</dbReference>
<evidence type="ECO:0000259" key="6">
    <source>
        <dbReference type="Pfam" id="PF08427"/>
    </source>
</evidence>
<reference evidence="7 8" key="1">
    <citation type="submission" date="2024-01" db="EMBL/GenBank/DDBJ databases">
        <title>A draft genome for a cacao thread blight-causing isolate of Paramarasmius palmivorus.</title>
        <authorList>
            <person name="Baruah I.K."/>
            <person name="Bukari Y."/>
            <person name="Amoako-Attah I."/>
            <person name="Meinhardt L.W."/>
            <person name="Bailey B.A."/>
            <person name="Cohen S.P."/>
        </authorList>
    </citation>
    <scope>NUCLEOTIDE SEQUENCE [LARGE SCALE GENOMIC DNA]</scope>
    <source>
        <strain evidence="7 8">GH-12</strain>
    </source>
</reference>
<dbReference type="GO" id="GO:0005829">
    <property type="term" value="C:cytosol"/>
    <property type="evidence" value="ECO:0007669"/>
    <property type="project" value="TreeGrafter"/>
</dbReference>
<evidence type="ECO:0000256" key="4">
    <source>
        <dbReference type="ARBA" id="ARBA00023136"/>
    </source>
</evidence>
<gene>
    <name evidence="7" type="ORF">VNI00_002026</name>
</gene>
<keyword evidence="3" id="KW-1133">Transmembrane helix</keyword>
<comment type="subcellular location">
    <subcellularLocation>
        <location evidence="1">Membrane</location>
    </subcellularLocation>
</comment>
<evidence type="ECO:0000313" key="7">
    <source>
        <dbReference type="EMBL" id="KAK7058392.1"/>
    </source>
</evidence>
<keyword evidence="2" id="KW-0812">Transmembrane</keyword>
<dbReference type="InterPro" id="IPR013636">
    <property type="entry name" value="ARMH3_C"/>
</dbReference>
<dbReference type="PANTHER" id="PTHR13608">
    <property type="entry name" value="ARMADILLO-LIKE HELICAL DOMAIN-CONTAINING PROTEIN 3"/>
    <property type="match status" value="1"/>
</dbReference>
<dbReference type="EMBL" id="JAYKXP010000005">
    <property type="protein sequence ID" value="KAK7058392.1"/>
    <property type="molecule type" value="Genomic_DNA"/>
</dbReference>
<keyword evidence="8" id="KW-1185">Reference proteome</keyword>
<evidence type="ECO:0000256" key="1">
    <source>
        <dbReference type="ARBA" id="ARBA00004370"/>
    </source>
</evidence>
<sequence>MSATHHTRNAEYEWKELWTATIGLLNFFATKLDSLYTTGGVETLIRETVAFLDLSLIESSSFLPTPASLHEFIYELVRSSPTLEKQTQILSCSLYPCPTKNPPKTEKRRYEQPPNNNPLLRRKTHHLQREVGEPGYEDYSEGG</sequence>
<feature type="domain" description="Armadillo-like helical" evidence="6">
    <location>
        <begin position="11"/>
        <end position="101"/>
    </location>
</feature>
<evidence type="ECO:0000256" key="5">
    <source>
        <dbReference type="SAM" id="MobiDB-lite"/>
    </source>
</evidence>
<dbReference type="Pfam" id="PF08427">
    <property type="entry name" value="ARMH3_C"/>
    <property type="match status" value="1"/>
</dbReference>
<dbReference type="Proteomes" id="UP001383192">
    <property type="component" value="Unassembled WGS sequence"/>
</dbReference>
<dbReference type="GO" id="GO:0016020">
    <property type="term" value="C:membrane"/>
    <property type="evidence" value="ECO:0007669"/>
    <property type="project" value="UniProtKB-SubCell"/>
</dbReference>
<dbReference type="AlphaFoldDB" id="A0AAW0E6X6"/>
<name>A0AAW0E6X6_9AGAR</name>
<keyword evidence="4" id="KW-0472">Membrane</keyword>
<proteinExistence type="predicted"/>
<evidence type="ECO:0000313" key="8">
    <source>
        <dbReference type="Proteomes" id="UP001383192"/>
    </source>
</evidence>
<evidence type="ECO:0000256" key="2">
    <source>
        <dbReference type="ARBA" id="ARBA00022692"/>
    </source>
</evidence>
<feature type="region of interest" description="Disordered" evidence="5">
    <location>
        <begin position="99"/>
        <end position="143"/>
    </location>
</feature>
<protein>
    <recommendedName>
        <fullName evidence="6">Armadillo-like helical domain-containing protein</fullName>
    </recommendedName>
</protein>
<dbReference type="PANTHER" id="PTHR13608:SF3">
    <property type="entry name" value="ARMADILLO-LIKE HELICAL DOMAIN-CONTAINING PROTEIN 3"/>
    <property type="match status" value="1"/>
</dbReference>
<comment type="caution">
    <text evidence="7">The sequence shown here is derived from an EMBL/GenBank/DDBJ whole genome shotgun (WGS) entry which is preliminary data.</text>
</comment>
<evidence type="ECO:0000256" key="3">
    <source>
        <dbReference type="ARBA" id="ARBA00022989"/>
    </source>
</evidence>